<comment type="caution">
    <text evidence="2">The sequence shown here is derived from an EMBL/GenBank/DDBJ whole genome shotgun (WGS) entry which is preliminary data.</text>
</comment>
<sequence>MGAAIGAIDADFISICLSMESARSENDDYITDYVQCLMSLDGNARNSENENTVLSGSPPAEGEPANTTIAITDQSEIKEVASITTGSAKEPEVGMEFESDEAAKTFYNNMQALGFPFRVGRLGVQRS</sequence>
<proteinExistence type="predicted"/>
<protein>
    <submittedName>
        <fullName evidence="2">Uncharacterized protein</fullName>
    </submittedName>
</protein>
<dbReference type="AlphaFoldDB" id="A0A199W2W3"/>
<evidence type="ECO:0000313" key="3">
    <source>
        <dbReference type="Proteomes" id="UP000092600"/>
    </source>
</evidence>
<accession>A0A199W2W3</accession>
<feature type="compositionally biased region" description="Polar residues" evidence="1">
    <location>
        <begin position="45"/>
        <end position="55"/>
    </location>
</feature>
<dbReference type="EMBL" id="LSRQ01000324">
    <property type="protein sequence ID" value="OAY83649.1"/>
    <property type="molecule type" value="Genomic_DNA"/>
</dbReference>
<evidence type="ECO:0000256" key="1">
    <source>
        <dbReference type="SAM" id="MobiDB-lite"/>
    </source>
</evidence>
<feature type="region of interest" description="Disordered" evidence="1">
    <location>
        <begin position="45"/>
        <end position="65"/>
    </location>
</feature>
<reference evidence="2 3" key="1">
    <citation type="journal article" date="2016" name="DNA Res.">
        <title>The draft genome of MD-2 pineapple using hybrid error correction of long reads.</title>
        <authorList>
            <person name="Redwan R.M."/>
            <person name="Saidin A."/>
            <person name="Kumar S.V."/>
        </authorList>
    </citation>
    <scope>NUCLEOTIDE SEQUENCE [LARGE SCALE GENOMIC DNA]</scope>
    <source>
        <strain evidence="3">cv. MD2</strain>
        <tissue evidence="2">Leaf</tissue>
    </source>
</reference>
<dbReference type="Proteomes" id="UP000092600">
    <property type="component" value="Unassembled WGS sequence"/>
</dbReference>
<gene>
    <name evidence="2" type="ORF">ACMD2_19568</name>
</gene>
<evidence type="ECO:0000313" key="2">
    <source>
        <dbReference type="EMBL" id="OAY83649.1"/>
    </source>
</evidence>
<organism evidence="2 3">
    <name type="scientific">Ananas comosus</name>
    <name type="common">Pineapple</name>
    <name type="synonym">Ananas ananas</name>
    <dbReference type="NCBI Taxonomy" id="4615"/>
    <lineage>
        <taxon>Eukaryota</taxon>
        <taxon>Viridiplantae</taxon>
        <taxon>Streptophyta</taxon>
        <taxon>Embryophyta</taxon>
        <taxon>Tracheophyta</taxon>
        <taxon>Spermatophyta</taxon>
        <taxon>Magnoliopsida</taxon>
        <taxon>Liliopsida</taxon>
        <taxon>Poales</taxon>
        <taxon>Bromeliaceae</taxon>
        <taxon>Bromelioideae</taxon>
        <taxon>Ananas</taxon>
    </lineage>
</organism>
<dbReference type="STRING" id="4615.A0A199W2W3"/>
<name>A0A199W2W3_ANACO</name>